<accession>A0A640W9R5</accession>
<reference evidence="2 3" key="1">
    <citation type="submission" date="2019-08" db="EMBL/GenBank/DDBJ databases">
        <title>Bioinformatics analysis of the strain L3 and L5.</title>
        <authorList>
            <person name="Li X."/>
        </authorList>
    </citation>
    <scope>NUCLEOTIDE SEQUENCE [LARGE SCALE GENOMIC DNA]</scope>
    <source>
        <strain evidence="2 3">L3</strain>
    </source>
</reference>
<comment type="caution">
    <text evidence="2">The sequence shown here is derived from an EMBL/GenBank/DDBJ whole genome shotgun (WGS) entry which is preliminary data.</text>
</comment>
<dbReference type="SUPFAM" id="SSF160719">
    <property type="entry name" value="gpW/gp25-like"/>
    <property type="match status" value="1"/>
</dbReference>
<name>A0A640W9R5_9GAMM</name>
<dbReference type="InterPro" id="IPR007048">
    <property type="entry name" value="IraD/Gp25-like"/>
</dbReference>
<evidence type="ECO:0000313" key="2">
    <source>
        <dbReference type="EMBL" id="KAA0016677.1"/>
    </source>
</evidence>
<dbReference type="Pfam" id="PF04965">
    <property type="entry name" value="GPW_gp25"/>
    <property type="match status" value="1"/>
</dbReference>
<dbReference type="AlphaFoldDB" id="A0A640W9R5"/>
<dbReference type="Gene3D" id="3.10.450.40">
    <property type="match status" value="1"/>
</dbReference>
<protein>
    <submittedName>
        <fullName evidence="2">Baseplate assembly protein</fullName>
    </submittedName>
</protein>
<proteinExistence type="predicted"/>
<gene>
    <name evidence="2" type="ORF">F0A16_16520</name>
</gene>
<evidence type="ECO:0000259" key="1">
    <source>
        <dbReference type="Pfam" id="PF04965"/>
    </source>
</evidence>
<dbReference type="EMBL" id="VTPX01000010">
    <property type="protein sequence ID" value="KAA0016677.1"/>
    <property type="molecule type" value="Genomic_DNA"/>
</dbReference>
<dbReference type="Proteomes" id="UP000466024">
    <property type="component" value="Unassembled WGS sequence"/>
</dbReference>
<sequence length="115" mass="12559">MPGMNRTTGRPLDGVEHIRQSVADILTTPIGSRVMRREYGSLIPDLIDQPLNDALMLRVYSAAVMAIIRWEPRLRVTGVRQIVDVESPGRVAVEIQGVTEDDDVALALPLNGGDA</sequence>
<evidence type="ECO:0000313" key="3">
    <source>
        <dbReference type="Proteomes" id="UP000466024"/>
    </source>
</evidence>
<feature type="domain" description="IraD/Gp25-like" evidence="1">
    <location>
        <begin position="14"/>
        <end position="100"/>
    </location>
</feature>
<organism evidence="2 3">
    <name type="scientific">Salinicola corii</name>
    <dbReference type="NCBI Taxonomy" id="2606937"/>
    <lineage>
        <taxon>Bacteria</taxon>
        <taxon>Pseudomonadati</taxon>
        <taxon>Pseudomonadota</taxon>
        <taxon>Gammaproteobacteria</taxon>
        <taxon>Oceanospirillales</taxon>
        <taxon>Halomonadaceae</taxon>
        <taxon>Salinicola</taxon>
    </lineage>
</organism>
<keyword evidence="3" id="KW-1185">Reference proteome</keyword>